<keyword evidence="5 6" id="KW-0408">Iron</keyword>
<reference evidence="10" key="1">
    <citation type="submission" date="2016-10" db="EMBL/GenBank/DDBJ databases">
        <authorList>
            <person name="Varghese N."/>
        </authorList>
    </citation>
    <scope>NUCLEOTIDE SEQUENCE [LARGE SCALE GENOMIC DNA]</scope>
    <source>
        <strain evidence="10">HL 19</strain>
    </source>
</reference>
<evidence type="ECO:0000256" key="1">
    <source>
        <dbReference type="ARBA" id="ARBA00022448"/>
    </source>
</evidence>
<accession>A0A0P9EMA3</accession>
<feature type="chain" id="PRO_5010433611" evidence="7">
    <location>
        <begin position="23"/>
        <end position="108"/>
    </location>
</feature>
<dbReference type="InterPro" id="IPR036909">
    <property type="entry name" value="Cyt_c-like_dom_sf"/>
</dbReference>
<dbReference type="Pfam" id="PF00034">
    <property type="entry name" value="Cytochrom_C"/>
    <property type="match status" value="1"/>
</dbReference>
<evidence type="ECO:0000313" key="9">
    <source>
        <dbReference type="EMBL" id="SCX92596.1"/>
    </source>
</evidence>
<dbReference type="SUPFAM" id="SSF46626">
    <property type="entry name" value="Cytochrome c"/>
    <property type="match status" value="1"/>
</dbReference>
<dbReference type="InterPro" id="IPR009056">
    <property type="entry name" value="Cyt_c-like_dom"/>
</dbReference>
<name>A0A0P9EMA3_9GAMM</name>
<keyword evidence="10" id="KW-1185">Reference proteome</keyword>
<organism evidence="9 10">
    <name type="scientific">Thiohalorhabdus denitrificans</name>
    <dbReference type="NCBI Taxonomy" id="381306"/>
    <lineage>
        <taxon>Bacteria</taxon>
        <taxon>Pseudomonadati</taxon>
        <taxon>Pseudomonadota</taxon>
        <taxon>Gammaproteobacteria</taxon>
        <taxon>Thiohalorhabdales</taxon>
        <taxon>Thiohalorhabdaceae</taxon>
        <taxon>Thiohalorhabdus</taxon>
    </lineage>
</organism>
<gene>
    <name evidence="9" type="ORF">SAMN05661077_0736</name>
</gene>
<evidence type="ECO:0000313" key="10">
    <source>
        <dbReference type="Proteomes" id="UP000183104"/>
    </source>
</evidence>
<evidence type="ECO:0000259" key="8">
    <source>
        <dbReference type="PROSITE" id="PS51007"/>
    </source>
</evidence>
<feature type="domain" description="Cytochrome c" evidence="8">
    <location>
        <begin position="26"/>
        <end position="107"/>
    </location>
</feature>
<evidence type="ECO:0000256" key="7">
    <source>
        <dbReference type="SAM" id="SignalP"/>
    </source>
</evidence>
<evidence type="ECO:0000256" key="5">
    <source>
        <dbReference type="ARBA" id="ARBA00023004"/>
    </source>
</evidence>
<dbReference type="OrthoDB" id="9796421at2"/>
<feature type="signal peptide" evidence="7">
    <location>
        <begin position="1"/>
        <end position="22"/>
    </location>
</feature>
<dbReference type="GO" id="GO:0009055">
    <property type="term" value="F:electron transfer activity"/>
    <property type="evidence" value="ECO:0007669"/>
    <property type="project" value="InterPro"/>
</dbReference>
<dbReference type="RefSeq" id="WP_054966729.1">
    <property type="nucleotide sequence ID" value="NZ_LJCP01000011.1"/>
</dbReference>
<evidence type="ECO:0000256" key="2">
    <source>
        <dbReference type="ARBA" id="ARBA00022617"/>
    </source>
</evidence>
<proteinExistence type="predicted"/>
<keyword evidence="2 6" id="KW-0349">Heme</keyword>
<dbReference type="PANTHER" id="PTHR33751:SF9">
    <property type="entry name" value="CYTOCHROME C4"/>
    <property type="match status" value="1"/>
</dbReference>
<dbReference type="GO" id="GO:0046872">
    <property type="term" value="F:metal ion binding"/>
    <property type="evidence" value="ECO:0007669"/>
    <property type="project" value="UniProtKB-KW"/>
</dbReference>
<dbReference type="Gene3D" id="1.10.760.10">
    <property type="entry name" value="Cytochrome c-like domain"/>
    <property type="match status" value="1"/>
</dbReference>
<evidence type="ECO:0000256" key="6">
    <source>
        <dbReference type="PROSITE-ProRule" id="PRU00433"/>
    </source>
</evidence>
<dbReference type="Proteomes" id="UP000183104">
    <property type="component" value="Unassembled WGS sequence"/>
</dbReference>
<sequence length="108" mass="11472">MRHASVWLGLGAALVAGGPAMAQSQGDPVAGEEKAYQCMGCHGVAEYTNAYPTYNVPKVGGQQTQYIVSALEAYRSGDREHATMQSQARSLSDEDIQDIAAFFAQEGS</sequence>
<keyword evidence="4" id="KW-0249">Electron transport</keyword>
<dbReference type="GO" id="GO:0020037">
    <property type="term" value="F:heme binding"/>
    <property type="evidence" value="ECO:0007669"/>
    <property type="project" value="InterPro"/>
</dbReference>
<dbReference type="STRING" id="381306.AN478_11465"/>
<dbReference type="PANTHER" id="PTHR33751">
    <property type="entry name" value="CBB3-TYPE CYTOCHROME C OXIDASE SUBUNIT FIXP"/>
    <property type="match status" value="1"/>
</dbReference>
<keyword evidence="3 6" id="KW-0479">Metal-binding</keyword>
<keyword evidence="1" id="KW-0813">Transport</keyword>
<dbReference type="PROSITE" id="PS51007">
    <property type="entry name" value="CYTC"/>
    <property type="match status" value="1"/>
</dbReference>
<dbReference type="InterPro" id="IPR050597">
    <property type="entry name" value="Cytochrome_c_Oxidase_Subunit"/>
</dbReference>
<protein>
    <submittedName>
        <fullName evidence="9">Cytochrome c553</fullName>
    </submittedName>
</protein>
<evidence type="ECO:0000256" key="3">
    <source>
        <dbReference type="ARBA" id="ARBA00022723"/>
    </source>
</evidence>
<dbReference type="EMBL" id="FMUN01000002">
    <property type="protein sequence ID" value="SCX92596.1"/>
    <property type="molecule type" value="Genomic_DNA"/>
</dbReference>
<keyword evidence="7" id="KW-0732">Signal</keyword>
<evidence type="ECO:0000256" key="4">
    <source>
        <dbReference type="ARBA" id="ARBA00022982"/>
    </source>
</evidence>
<dbReference type="AlphaFoldDB" id="A0A0P9EMA3"/>